<dbReference type="Proteomes" id="UP000830671">
    <property type="component" value="Chromosome 3"/>
</dbReference>
<gene>
    <name evidence="1" type="ORF">CLUP02_06659</name>
</gene>
<keyword evidence="2" id="KW-1185">Reference proteome</keyword>
<name>A0A9Q8WEW2_9PEZI</name>
<evidence type="ECO:0000313" key="2">
    <source>
        <dbReference type="Proteomes" id="UP000830671"/>
    </source>
</evidence>
<reference evidence="1" key="1">
    <citation type="journal article" date="2021" name="Mol. Plant Microbe Interact.">
        <title>Complete Genome Sequence of the Plant-Pathogenic Fungus Colletotrichum lupini.</title>
        <authorList>
            <person name="Baroncelli R."/>
            <person name="Pensec F."/>
            <person name="Da Lio D."/>
            <person name="Boufleur T."/>
            <person name="Vicente I."/>
            <person name="Sarrocco S."/>
            <person name="Picot A."/>
            <person name="Baraldi E."/>
            <person name="Sukno S."/>
            <person name="Thon M."/>
            <person name="Le Floch G."/>
        </authorList>
    </citation>
    <scope>NUCLEOTIDE SEQUENCE</scope>
    <source>
        <strain evidence="1">IMI 504893</strain>
    </source>
</reference>
<dbReference type="EMBL" id="CP019475">
    <property type="protein sequence ID" value="UQC81173.1"/>
    <property type="molecule type" value="Genomic_DNA"/>
</dbReference>
<dbReference type="AlphaFoldDB" id="A0A9Q8WEW2"/>
<dbReference type="KEGG" id="clup:CLUP02_06659"/>
<evidence type="ECO:0000313" key="1">
    <source>
        <dbReference type="EMBL" id="UQC81173.1"/>
    </source>
</evidence>
<organism evidence="1 2">
    <name type="scientific">Colletotrichum lupini</name>
    <dbReference type="NCBI Taxonomy" id="145971"/>
    <lineage>
        <taxon>Eukaryota</taxon>
        <taxon>Fungi</taxon>
        <taxon>Dikarya</taxon>
        <taxon>Ascomycota</taxon>
        <taxon>Pezizomycotina</taxon>
        <taxon>Sordariomycetes</taxon>
        <taxon>Hypocreomycetidae</taxon>
        <taxon>Glomerellales</taxon>
        <taxon>Glomerellaceae</taxon>
        <taxon>Colletotrichum</taxon>
        <taxon>Colletotrichum acutatum species complex</taxon>
    </lineage>
</organism>
<dbReference type="GeneID" id="73340668"/>
<dbReference type="RefSeq" id="XP_049142801.1">
    <property type="nucleotide sequence ID" value="XM_049285658.1"/>
</dbReference>
<accession>A0A9Q8WEW2</accession>
<proteinExistence type="predicted"/>
<sequence length="70" mass="7323">MQSAWAAFANDPADGLSSVLGWPKFDQKEESLILLALENNPEPQFVKPSAYDAPCSTVTLGALGTAAPSS</sequence>
<protein>
    <submittedName>
        <fullName evidence="1">Carboxylesterase</fullName>
    </submittedName>
</protein>